<dbReference type="SUPFAM" id="SSF53756">
    <property type="entry name" value="UDP-Glycosyltransferase/glycogen phosphorylase"/>
    <property type="match status" value="1"/>
</dbReference>
<dbReference type="Pfam" id="PF01075">
    <property type="entry name" value="Glyco_transf_9"/>
    <property type="match status" value="1"/>
</dbReference>
<keyword evidence="1" id="KW-0328">Glycosyltransferase</keyword>
<comment type="caution">
    <text evidence="3">The sequence shown here is derived from an EMBL/GenBank/DDBJ whole genome shotgun (WGS) entry which is preliminary data.</text>
</comment>
<keyword evidence="4" id="KW-1185">Reference proteome</keyword>
<dbReference type="Proteomes" id="UP001431449">
    <property type="component" value="Unassembled WGS sequence"/>
</dbReference>
<protein>
    <submittedName>
        <fullName evidence="3">Glycosyltransferase family 9 protein</fullName>
    </submittedName>
</protein>
<keyword evidence="2" id="KW-0808">Transferase</keyword>
<gene>
    <name evidence="3" type="ORF">M0G41_06200</name>
</gene>
<dbReference type="EMBL" id="JALNMH010000004">
    <property type="protein sequence ID" value="MCK7593260.1"/>
    <property type="molecule type" value="Genomic_DNA"/>
</dbReference>
<dbReference type="Gene3D" id="3.40.50.2000">
    <property type="entry name" value="Glycogen Phosphorylase B"/>
    <property type="match status" value="2"/>
</dbReference>
<accession>A0ABT0GFD3</accession>
<dbReference type="InterPro" id="IPR051199">
    <property type="entry name" value="LPS_LOS_Heptosyltrfase"/>
</dbReference>
<evidence type="ECO:0000313" key="4">
    <source>
        <dbReference type="Proteomes" id="UP001431449"/>
    </source>
</evidence>
<reference evidence="3" key="1">
    <citation type="submission" date="2022-04" db="EMBL/GenBank/DDBJ databases">
        <title>Lysobacter sp. CAU 1642 isolated from sea sand.</title>
        <authorList>
            <person name="Kim W."/>
        </authorList>
    </citation>
    <scope>NUCLEOTIDE SEQUENCE</scope>
    <source>
        <strain evidence="3">CAU 1642</strain>
    </source>
</reference>
<sequence>MLACEIQGPAAESTLPSTSIESICLLRLSALGDVTHVVPLVRTLQARYPEARLAWVIGKLEHKLVGDLPGVEFVVVDKSRRLSDAKALRETLQGRRFDVLLQMQVALRANLLSTLVPAERRVGYDRARAKDLHGLVINQRIEPGRGQHVLDAIASFGTAIGAPRLEAPVWDIPISEADHAFAESVLPGDQPTLLLSPCSSHALRNWHTKGYAALAGHAAERGYRILLCGGRSALERNVGDAIIAATRAPVIDLIGKDTLKQLLALMQRASIVATPDSGPMHMANAVGTRVLGLHAASNPHRSGPYSDRRFCVDRYPEAARKFLRRDAERLPWGKKIEFPGVMDLIDETDVIEAFERHLATPA</sequence>
<dbReference type="PANTHER" id="PTHR30160">
    <property type="entry name" value="TETRAACYLDISACCHARIDE 4'-KINASE-RELATED"/>
    <property type="match status" value="1"/>
</dbReference>
<evidence type="ECO:0000256" key="2">
    <source>
        <dbReference type="ARBA" id="ARBA00022679"/>
    </source>
</evidence>
<evidence type="ECO:0000313" key="3">
    <source>
        <dbReference type="EMBL" id="MCK7593260.1"/>
    </source>
</evidence>
<dbReference type="CDD" id="cd03789">
    <property type="entry name" value="GT9_LPS_heptosyltransferase"/>
    <property type="match status" value="1"/>
</dbReference>
<evidence type="ECO:0000256" key="1">
    <source>
        <dbReference type="ARBA" id="ARBA00022676"/>
    </source>
</evidence>
<name>A0ABT0GFD3_9GAMM</name>
<dbReference type="PANTHER" id="PTHR30160:SF21">
    <property type="entry name" value="LIPOPOLYSACCHARIDE CORE HEPTOSYLTRANSFERASE OPSX"/>
    <property type="match status" value="1"/>
</dbReference>
<dbReference type="InterPro" id="IPR002201">
    <property type="entry name" value="Glyco_trans_9"/>
</dbReference>
<organism evidence="3 4">
    <name type="scientific">Pseudomarimonas salicorniae</name>
    <dbReference type="NCBI Taxonomy" id="2933270"/>
    <lineage>
        <taxon>Bacteria</taxon>
        <taxon>Pseudomonadati</taxon>
        <taxon>Pseudomonadota</taxon>
        <taxon>Gammaproteobacteria</taxon>
        <taxon>Lysobacterales</taxon>
        <taxon>Lysobacteraceae</taxon>
        <taxon>Pseudomarimonas</taxon>
    </lineage>
</organism>
<proteinExistence type="predicted"/>